<evidence type="ECO:0000256" key="7">
    <source>
        <dbReference type="SAM" id="MobiDB-lite"/>
    </source>
</evidence>
<dbReference type="AlphaFoldDB" id="A0A9P6ETC0"/>
<dbReference type="GO" id="GO:0016020">
    <property type="term" value="C:membrane"/>
    <property type="evidence" value="ECO:0007669"/>
    <property type="project" value="UniProtKB-SubCell"/>
</dbReference>
<keyword evidence="4 8" id="KW-1133">Transmembrane helix</keyword>
<dbReference type="InterPro" id="IPR016439">
    <property type="entry name" value="Lag1/Lac1-like"/>
</dbReference>
<evidence type="ECO:0000256" key="2">
    <source>
        <dbReference type="ARBA" id="ARBA00009808"/>
    </source>
</evidence>
<dbReference type="EMBL" id="MU157825">
    <property type="protein sequence ID" value="KAF9534876.1"/>
    <property type="molecule type" value="Genomic_DNA"/>
</dbReference>
<dbReference type="PROSITE" id="PS50922">
    <property type="entry name" value="TLC"/>
    <property type="match status" value="1"/>
</dbReference>
<name>A0A9P6ETC0_9AGAR</name>
<evidence type="ECO:0000256" key="5">
    <source>
        <dbReference type="ARBA" id="ARBA00023136"/>
    </source>
</evidence>
<dbReference type="InterPro" id="IPR006634">
    <property type="entry name" value="TLC-dom"/>
</dbReference>
<evidence type="ECO:0000313" key="10">
    <source>
        <dbReference type="EMBL" id="KAF9534876.1"/>
    </source>
</evidence>
<dbReference type="PANTHER" id="PTHR12560">
    <property type="entry name" value="LONGEVITY ASSURANCE FACTOR 1 LAG1"/>
    <property type="match status" value="1"/>
</dbReference>
<evidence type="ECO:0000313" key="11">
    <source>
        <dbReference type="Proteomes" id="UP000807306"/>
    </source>
</evidence>
<protein>
    <submittedName>
        <fullName evidence="10">TLC domain-containing protein</fullName>
    </submittedName>
</protein>
<organism evidence="10 11">
    <name type="scientific">Crepidotus variabilis</name>
    <dbReference type="NCBI Taxonomy" id="179855"/>
    <lineage>
        <taxon>Eukaryota</taxon>
        <taxon>Fungi</taxon>
        <taxon>Dikarya</taxon>
        <taxon>Basidiomycota</taxon>
        <taxon>Agaricomycotina</taxon>
        <taxon>Agaricomycetes</taxon>
        <taxon>Agaricomycetidae</taxon>
        <taxon>Agaricales</taxon>
        <taxon>Agaricineae</taxon>
        <taxon>Crepidotaceae</taxon>
        <taxon>Crepidotus</taxon>
    </lineage>
</organism>
<comment type="similarity">
    <text evidence="2">Belongs to the sphingosine N-acyltransferase family.</text>
</comment>
<gene>
    <name evidence="10" type="ORF">CPB83DRAFT_218997</name>
</gene>
<dbReference type="Pfam" id="PF03798">
    <property type="entry name" value="TRAM_LAG1_CLN8"/>
    <property type="match status" value="1"/>
</dbReference>
<feature type="transmembrane region" description="Helical" evidence="8">
    <location>
        <begin position="311"/>
        <end position="332"/>
    </location>
</feature>
<dbReference type="PANTHER" id="PTHR12560:SF0">
    <property type="entry name" value="LD18904P"/>
    <property type="match status" value="1"/>
</dbReference>
<feature type="transmembrane region" description="Helical" evidence="8">
    <location>
        <begin position="209"/>
        <end position="227"/>
    </location>
</feature>
<proteinExistence type="inferred from homology"/>
<dbReference type="Proteomes" id="UP000807306">
    <property type="component" value="Unassembled WGS sequence"/>
</dbReference>
<evidence type="ECO:0000259" key="9">
    <source>
        <dbReference type="PROSITE" id="PS50922"/>
    </source>
</evidence>
<evidence type="ECO:0000256" key="4">
    <source>
        <dbReference type="ARBA" id="ARBA00022989"/>
    </source>
</evidence>
<keyword evidence="3 6" id="KW-0812">Transmembrane</keyword>
<comment type="caution">
    <text evidence="10">The sequence shown here is derived from an EMBL/GenBank/DDBJ whole genome shotgun (WGS) entry which is preliminary data.</text>
</comment>
<accession>A0A9P6ETC0</accession>
<dbReference type="GO" id="GO:0046513">
    <property type="term" value="P:ceramide biosynthetic process"/>
    <property type="evidence" value="ECO:0007669"/>
    <property type="project" value="InterPro"/>
</dbReference>
<comment type="subcellular location">
    <subcellularLocation>
        <location evidence="1">Membrane</location>
        <topology evidence="1">Multi-pass membrane protein</topology>
    </subcellularLocation>
</comment>
<evidence type="ECO:0000256" key="6">
    <source>
        <dbReference type="PROSITE-ProRule" id="PRU00205"/>
    </source>
</evidence>
<keyword evidence="11" id="KW-1185">Reference proteome</keyword>
<evidence type="ECO:0000256" key="3">
    <source>
        <dbReference type="ARBA" id="ARBA00022692"/>
    </source>
</evidence>
<dbReference type="OrthoDB" id="537032at2759"/>
<evidence type="ECO:0000256" key="8">
    <source>
        <dbReference type="SAM" id="Phobius"/>
    </source>
</evidence>
<feature type="transmembrane region" description="Helical" evidence="8">
    <location>
        <begin position="263"/>
        <end position="289"/>
    </location>
</feature>
<dbReference type="SMART" id="SM00724">
    <property type="entry name" value="TLC"/>
    <property type="match status" value="1"/>
</dbReference>
<dbReference type="GO" id="GO:0050291">
    <property type="term" value="F:sphingosine N-acyltransferase activity"/>
    <property type="evidence" value="ECO:0007669"/>
    <property type="project" value="InterPro"/>
</dbReference>
<dbReference type="PIRSF" id="PIRSF005225">
    <property type="entry name" value="LAG1_LAC1"/>
    <property type="match status" value="1"/>
</dbReference>
<feature type="transmembrane region" description="Helical" evidence="8">
    <location>
        <begin position="41"/>
        <end position="62"/>
    </location>
</feature>
<keyword evidence="5 6" id="KW-0472">Membrane</keyword>
<reference evidence="10" key="1">
    <citation type="submission" date="2020-11" db="EMBL/GenBank/DDBJ databases">
        <authorList>
            <consortium name="DOE Joint Genome Institute"/>
            <person name="Ahrendt S."/>
            <person name="Riley R."/>
            <person name="Andreopoulos W."/>
            <person name="Labutti K."/>
            <person name="Pangilinan J."/>
            <person name="Ruiz-Duenas F.J."/>
            <person name="Barrasa J.M."/>
            <person name="Sanchez-Garcia M."/>
            <person name="Camarero S."/>
            <person name="Miyauchi S."/>
            <person name="Serrano A."/>
            <person name="Linde D."/>
            <person name="Babiker R."/>
            <person name="Drula E."/>
            <person name="Ayuso-Fernandez I."/>
            <person name="Pacheco R."/>
            <person name="Padilla G."/>
            <person name="Ferreira P."/>
            <person name="Barriuso J."/>
            <person name="Kellner H."/>
            <person name="Castanera R."/>
            <person name="Alfaro M."/>
            <person name="Ramirez L."/>
            <person name="Pisabarro A.G."/>
            <person name="Kuo A."/>
            <person name="Tritt A."/>
            <person name="Lipzen A."/>
            <person name="He G."/>
            <person name="Yan M."/>
            <person name="Ng V."/>
            <person name="Cullen D."/>
            <person name="Martin F."/>
            <person name="Rosso M.-N."/>
            <person name="Henrissat B."/>
            <person name="Hibbett D."/>
            <person name="Martinez A.T."/>
            <person name="Grigoriev I.V."/>
        </authorList>
    </citation>
    <scope>NUCLEOTIDE SEQUENCE</scope>
    <source>
        <strain evidence="10">CBS 506.95</strain>
    </source>
</reference>
<feature type="region of interest" description="Disordered" evidence="7">
    <location>
        <begin position="88"/>
        <end position="107"/>
    </location>
</feature>
<sequence length="360" mass="41922">MTTSPSTDSFQKWGDYLAPFYTLQYPIATPDHTDSFHDSQYYVVGKLDICIVISMIAVMAILRDAFRLGFFEPLARWKLYRDLRKKRARRSGTSSPTKNEKSKGFPNGNGIVSSSPTIKEVRIIDRSVMRFAEQGWSMIYYPLQFAFGLYVHMNLPTKILSPTALWEEYPHVYHAAPLKLYYLSQTAFYTHQVLILNAEARRKDHVQMMTHHIITVVLMVASYFMNFTRVGCIIMVLMDYCDIFLPLAKMIRYLNISQFLTDLTFGWFMISWLITRHVLFLFVVISGFFDAPKLVEFKWDPTTGHYSTAKIFYTFLAMLLALQALQCLWFWLICRIAWRVIQGTGGASDDRSEEEEEKHD</sequence>
<feature type="domain" description="TLC" evidence="9">
    <location>
        <begin position="126"/>
        <end position="342"/>
    </location>
</feature>
<evidence type="ECO:0000256" key="1">
    <source>
        <dbReference type="ARBA" id="ARBA00004141"/>
    </source>
</evidence>